<proteinExistence type="predicted"/>
<dbReference type="Gene3D" id="2.30.40.10">
    <property type="entry name" value="Urease, subunit C, domain 1"/>
    <property type="match status" value="1"/>
</dbReference>
<accession>A0A5B9QI83</accession>
<dbReference type="SUPFAM" id="SSF51338">
    <property type="entry name" value="Composite domain of metallo-dependent hydrolases"/>
    <property type="match status" value="1"/>
</dbReference>
<dbReference type="Pfam" id="PF07969">
    <property type="entry name" value="Amidohydro_3"/>
    <property type="match status" value="1"/>
</dbReference>
<evidence type="ECO:0000313" key="3">
    <source>
        <dbReference type="EMBL" id="QEG33931.1"/>
    </source>
</evidence>
<dbReference type="Gene3D" id="3.40.710.10">
    <property type="entry name" value="DD-peptidase/beta-lactamase superfamily"/>
    <property type="match status" value="1"/>
</dbReference>
<feature type="domain" description="Beta-lactamase-related" evidence="1">
    <location>
        <begin position="462"/>
        <end position="813"/>
    </location>
</feature>
<sequence length="843" mass="92176">MKNVSRLVIICLACFHSEPVQGEGLRVQYDLVIKSGLIVDGSGASPFTGDVAVLDGRITAIGIIDAKSAREVIDASGLIIAPGFIDMMVQTATPILENAEASLGLLTQGITTINACGGNSAAPTDPEIVGQTGWRKMSGYLQALDQKGLPINVAQTIGHNQIRRIVMGEVDRSPTNKDLRKMQDLVKEAMDSGAIGISTALNSPPAMYAQTEEIAALARVAGKYGGGYFTELRSEGDHFLEALEEAITIGKIADVPVHISQLQATGKSNWHKLPLALKKIESARDRGEKVSADICPSCDNPKNSQNNVFAIQQEYVSFSTGVGLLASKDILTHPRSLGAFRCLFSHYVRDLEVVTLEQAVSQSTAIASSEIMAKDRGHIAIGSPADLIVFDDEAFQEASSLSQPQDPSKGMKYVLVNGVMALRNGKLTGNRSGMVLRGPGYQEELAPQNIATGATCSSFAKIDSIMKESLAKHHIPGASLAITDQGRLVYSRGFGYADLESQQPVTPTTLFRIASLAKPITAVAIMKLVESELLDLDTPVFSVLNNYEPFIEQNAAYDVRLRDITVRYLLQHRGGWDREVSFDPMFRSYHIAASLGTSSPATHDEIIRYMLGKPLDFNPGERYAYSNFGYCLLGRVIEKLSGCTYENYVKKHVLEPLGITDMEIGRTAFKLHRSGESRYYDPHYGYSVFDDHLNEKVPQPYGAWHLEVMDSHGGWIATAEDLLRFATAFDRKLLSSASVEQMFERPPGLAGWTGDGNKNQIYYGLGWQVRTNTAENISLQMHAGSLPGTSTIVVRRSDGRCFALLFNARESPFTSQINYEVFPALNEAIDEIGTWPTYDLFCE</sequence>
<evidence type="ECO:0000259" key="1">
    <source>
        <dbReference type="Pfam" id="PF00144"/>
    </source>
</evidence>
<dbReference type="Gene3D" id="3.20.20.140">
    <property type="entry name" value="Metal-dependent hydrolases"/>
    <property type="match status" value="1"/>
</dbReference>
<gene>
    <name evidence="3" type="primary">dan_1</name>
    <name evidence="3" type="ORF">Pr1d_12020</name>
</gene>
<dbReference type="SUPFAM" id="SSF56601">
    <property type="entry name" value="beta-lactamase/transpeptidase-like"/>
    <property type="match status" value="1"/>
</dbReference>
<dbReference type="InterPro" id="IPR032466">
    <property type="entry name" value="Metal_Hydrolase"/>
</dbReference>
<dbReference type="InterPro" id="IPR050789">
    <property type="entry name" value="Diverse_Enzym_Activities"/>
</dbReference>
<dbReference type="CDD" id="cd01297">
    <property type="entry name" value="D-aminoacylase"/>
    <property type="match status" value="1"/>
</dbReference>
<dbReference type="PANTHER" id="PTHR43283:SF3">
    <property type="entry name" value="BETA-LACTAMASE FAMILY PROTEIN (AFU_ORTHOLOGUE AFUA_5G07500)"/>
    <property type="match status" value="1"/>
</dbReference>
<dbReference type="Pfam" id="PF00144">
    <property type="entry name" value="Beta-lactamase"/>
    <property type="match status" value="1"/>
</dbReference>
<dbReference type="EC" id="3.5.1.81" evidence="3"/>
<dbReference type="InterPro" id="IPR013108">
    <property type="entry name" value="Amidohydro_3"/>
</dbReference>
<organism evidence="3 4">
    <name type="scientific">Bythopirellula goksoeyrii</name>
    <dbReference type="NCBI Taxonomy" id="1400387"/>
    <lineage>
        <taxon>Bacteria</taxon>
        <taxon>Pseudomonadati</taxon>
        <taxon>Planctomycetota</taxon>
        <taxon>Planctomycetia</taxon>
        <taxon>Pirellulales</taxon>
        <taxon>Lacipirellulaceae</taxon>
        <taxon>Bythopirellula</taxon>
    </lineage>
</organism>
<keyword evidence="4" id="KW-1185">Reference proteome</keyword>
<evidence type="ECO:0000259" key="2">
    <source>
        <dbReference type="Pfam" id="PF07969"/>
    </source>
</evidence>
<dbReference type="Proteomes" id="UP000323917">
    <property type="component" value="Chromosome"/>
</dbReference>
<dbReference type="KEGG" id="bgok:Pr1d_12020"/>
<dbReference type="SUPFAM" id="SSF51556">
    <property type="entry name" value="Metallo-dependent hydrolases"/>
    <property type="match status" value="1"/>
</dbReference>
<dbReference type="PANTHER" id="PTHR43283">
    <property type="entry name" value="BETA-LACTAMASE-RELATED"/>
    <property type="match status" value="1"/>
</dbReference>
<protein>
    <submittedName>
        <fullName evidence="3">D-aminoacylase</fullName>
        <ecNumber evidence="3">3.5.1.81</ecNumber>
    </submittedName>
</protein>
<dbReference type="InterPro" id="IPR001466">
    <property type="entry name" value="Beta-lactam-related"/>
</dbReference>
<dbReference type="InterPro" id="IPR011059">
    <property type="entry name" value="Metal-dep_hydrolase_composite"/>
</dbReference>
<feature type="domain" description="Amidohydrolase 3" evidence="2">
    <location>
        <begin position="71"/>
        <end position="287"/>
    </location>
</feature>
<dbReference type="OrthoDB" id="9797709at2"/>
<evidence type="ECO:0000313" key="4">
    <source>
        <dbReference type="Proteomes" id="UP000323917"/>
    </source>
</evidence>
<dbReference type="InterPro" id="IPR012338">
    <property type="entry name" value="Beta-lactam/transpept-like"/>
</dbReference>
<reference evidence="3 4" key="1">
    <citation type="submission" date="2019-08" db="EMBL/GenBank/DDBJ databases">
        <title>Deep-cultivation of Planctomycetes and their phenomic and genomic characterization uncovers novel biology.</title>
        <authorList>
            <person name="Wiegand S."/>
            <person name="Jogler M."/>
            <person name="Boedeker C."/>
            <person name="Pinto D."/>
            <person name="Vollmers J."/>
            <person name="Rivas-Marin E."/>
            <person name="Kohn T."/>
            <person name="Peeters S.H."/>
            <person name="Heuer A."/>
            <person name="Rast P."/>
            <person name="Oberbeckmann S."/>
            <person name="Bunk B."/>
            <person name="Jeske O."/>
            <person name="Meyerdierks A."/>
            <person name="Storesund J.E."/>
            <person name="Kallscheuer N."/>
            <person name="Luecker S."/>
            <person name="Lage O.M."/>
            <person name="Pohl T."/>
            <person name="Merkel B.J."/>
            <person name="Hornburger P."/>
            <person name="Mueller R.-W."/>
            <person name="Bruemmer F."/>
            <person name="Labrenz M."/>
            <person name="Spormann A.M."/>
            <person name="Op den Camp H."/>
            <person name="Overmann J."/>
            <person name="Amann R."/>
            <person name="Jetten M.S.M."/>
            <person name="Mascher T."/>
            <person name="Medema M.H."/>
            <person name="Devos D.P."/>
            <person name="Kaster A.-K."/>
            <person name="Ovreas L."/>
            <person name="Rohde M."/>
            <person name="Galperin M.Y."/>
            <person name="Jogler C."/>
        </authorList>
    </citation>
    <scope>NUCLEOTIDE SEQUENCE [LARGE SCALE GENOMIC DNA]</scope>
    <source>
        <strain evidence="3 4">Pr1d</strain>
    </source>
</reference>
<dbReference type="EMBL" id="CP042913">
    <property type="protein sequence ID" value="QEG33931.1"/>
    <property type="molecule type" value="Genomic_DNA"/>
</dbReference>
<dbReference type="AlphaFoldDB" id="A0A5B9QI83"/>
<name>A0A5B9QI83_9BACT</name>
<keyword evidence="3" id="KW-0378">Hydrolase</keyword>
<dbReference type="GO" id="GO:0047420">
    <property type="term" value="F:N-acyl-D-amino-acid deacylase activity"/>
    <property type="evidence" value="ECO:0007669"/>
    <property type="project" value="UniProtKB-EC"/>
</dbReference>